<keyword evidence="3 6" id="KW-0378">Hydrolase</keyword>
<keyword evidence="4" id="KW-0106">Calcium</keyword>
<dbReference type="GO" id="GO:0046872">
    <property type="term" value="F:metal ion binding"/>
    <property type="evidence" value="ECO:0007669"/>
    <property type="project" value="UniProtKB-KW"/>
</dbReference>
<sequence>MKIKFLPIMIVLLASGGLLSFLTLGEPGKKQTAEKPNVIIIMTDDQGYPELSIHDNPVLKTPNLDKFAESSVRFGDFHAAPMCAPTRGQLMTGMDAAANGCVNVSSGRAFLKPGLPTMGNIFMANGYNTGIFGKWHLGANYPYRPQDRGFEESVWFPSSHIGSVSDYWGNDYFDDTYRHNGELQKYNGYCTDVFFGEAKKFIESSLEEGKPFFVYIPTNTPHGPFNAKEEDIKVLEELYDNSTFPQKTNELKKSLVRYLAMIRNIDTNVGSLLDFLDKKGVRDNTIVVFLTDNGSIMGIKYFNAGMRGMKTELWDGGHRVPCFINWPKGNFENIGEEVSGLAEVQDILPTFVDLCDLNKPTPVSFDGMSLAPVLRGEEEIPKDRMLITNYSRMPNFINYPAPHGQTIVKKEGAAVLWKGWRLLESRELYNRITDPLEKENVFGQNLQVVRKMEGHLDIWWDRVKKDINEPQKIIIGSEKENPTILTACDWLDVFIDQQPQVSRGERKNSYWCLDVAQEGDYEIELRRWPKETDSPIAGECTMIDRNGNIGGTALPIVSASIYIGDVELRSISEKTPYGFEGLTKEVTPEDKAITFDVHLKPGPIYLHTFFHIKGQGIIGAYYAYVTRM</sequence>
<dbReference type="EMBL" id="CP046401">
    <property type="protein sequence ID" value="QGY42557.1"/>
    <property type="molecule type" value="Genomic_DNA"/>
</dbReference>
<dbReference type="AlphaFoldDB" id="A0A6I6JR14"/>
<dbReference type="Gene3D" id="3.40.720.10">
    <property type="entry name" value="Alkaline Phosphatase, subunit A"/>
    <property type="match status" value="1"/>
</dbReference>
<dbReference type="Pfam" id="PF00884">
    <property type="entry name" value="Sulfatase"/>
    <property type="match status" value="1"/>
</dbReference>
<evidence type="ECO:0000256" key="1">
    <source>
        <dbReference type="ARBA" id="ARBA00008779"/>
    </source>
</evidence>
<dbReference type="InterPro" id="IPR017850">
    <property type="entry name" value="Alkaline_phosphatase_core_sf"/>
</dbReference>
<dbReference type="GO" id="GO:0004065">
    <property type="term" value="F:arylsulfatase activity"/>
    <property type="evidence" value="ECO:0007669"/>
    <property type="project" value="TreeGrafter"/>
</dbReference>
<gene>
    <name evidence="6" type="ORF">GM418_02480</name>
</gene>
<evidence type="ECO:0000256" key="3">
    <source>
        <dbReference type="ARBA" id="ARBA00022801"/>
    </source>
</evidence>
<evidence type="ECO:0000313" key="6">
    <source>
        <dbReference type="EMBL" id="QGY42557.1"/>
    </source>
</evidence>
<dbReference type="Proteomes" id="UP000428260">
    <property type="component" value="Chromosome"/>
</dbReference>
<dbReference type="PANTHER" id="PTHR42693">
    <property type="entry name" value="ARYLSULFATASE FAMILY MEMBER"/>
    <property type="match status" value="1"/>
</dbReference>
<evidence type="ECO:0000256" key="4">
    <source>
        <dbReference type="ARBA" id="ARBA00022837"/>
    </source>
</evidence>
<dbReference type="FunFam" id="3.40.720.10:FF:000070">
    <property type="entry name" value="Arylsulfatase A"/>
    <property type="match status" value="1"/>
</dbReference>
<evidence type="ECO:0000256" key="2">
    <source>
        <dbReference type="ARBA" id="ARBA00022723"/>
    </source>
</evidence>
<proteinExistence type="inferred from homology"/>
<feature type="domain" description="Sulfatase N-terminal" evidence="5">
    <location>
        <begin position="36"/>
        <end position="356"/>
    </location>
</feature>
<dbReference type="InterPro" id="IPR024607">
    <property type="entry name" value="Sulfatase_CS"/>
</dbReference>
<dbReference type="KEGG" id="mcos:GM418_02480"/>
<accession>A0A6I6JR14</accession>
<dbReference type="SUPFAM" id="SSF53649">
    <property type="entry name" value="Alkaline phosphatase-like"/>
    <property type="match status" value="1"/>
</dbReference>
<reference evidence="6 7" key="1">
    <citation type="submission" date="2019-11" db="EMBL/GenBank/DDBJ databases">
        <authorList>
            <person name="Zheng R.K."/>
            <person name="Sun C.M."/>
        </authorList>
    </citation>
    <scope>NUCLEOTIDE SEQUENCE [LARGE SCALE GENOMIC DNA]</scope>
    <source>
        <strain evidence="6 7">WC007</strain>
    </source>
</reference>
<evidence type="ECO:0000259" key="5">
    <source>
        <dbReference type="Pfam" id="PF00884"/>
    </source>
</evidence>
<dbReference type="CDD" id="cd16146">
    <property type="entry name" value="ARS_like"/>
    <property type="match status" value="1"/>
</dbReference>
<dbReference type="RefSeq" id="WP_158862810.1">
    <property type="nucleotide sequence ID" value="NZ_CP046401.1"/>
</dbReference>
<evidence type="ECO:0000313" key="7">
    <source>
        <dbReference type="Proteomes" id="UP000428260"/>
    </source>
</evidence>
<dbReference type="GO" id="GO:0016740">
    <property type="term" value="F:transferase activity"/>
    <property type="evidence" value="ECO:0007669"/>
    <property type="project" value="UniProtKB-KW"/>
</dbReference>
<organism evidence="6 7">
    <name type="scientific">Maribellus comscasis</name>
    <dbReference type="NCBI Taxonomy" id="2681766"/>
    <lineage>
        <taxon>Bacteria</taxon>
        <taxon>Pseudomonadati</taxon>
        <taxon>Bacteroidota</taxon>
        <taxon>Bacteroidia</taxon>
        <taxon>Marinilabiliales</taxon>
        <taxon>Prolixibacteraceae</taxon>
        <taxon>Maribellus</taxon>
    </lineage>
</organism>
<dbReference type="PROSITE" id="PS00523">
    <property type="entry name" value="SULFATASE_1"/>
    <property type="match status" value="1"/>
</dbReference>
<keyword evidence="7" id="KW-1185">Reference proteome</keyword>
<protein>
    <submittedName>
        <fullName evidence="6">Sulfatase-like hydrolase/transferase</fullName>
    </submittedName>
</protein>
<keyword evidence="2" id="KW-0479">Metal-binding</keyword>
<comment type="similarity">
    <text evidence="1">Belongs to the sulfatase family.</text>
</comment>
<keyword evidence="6" id="KW-0808">Transferase</keyword>
<dbReference type="InterPro" id="IPR000917">
    <property type="entry name" value="Sulfatase_N"/>
</dbReference>
<dbReference type="PANTHER" id="PTHR42693:SF53">
    <property type="entry name" value="ENDO-4-O-SULFATASE"/>
    <property type="match status" value="1"/>
</dbReference>
<name>A0A6I6JR14_9BACT</name>
<dbReference type="InterPro" id="IPR050738">
    <property type="entry name" value="Sulfatase"/>
</dbReference>